<dbReference type="OrthoDB" id="4226417at2759"/>
<evidence type="ECO:0000313" key="4">
    <source>
        <dbReference type="Proteomes" id="UP000777438"/>
    </source>
</evidence>
<keyword evidence="4" id="KW-1185">Reference proteome</keyword>
<feature type="region of interest" description="Disordered" evidence="1">
    <location>
        <begin position="1"/>
        <end position="65"/>
    </location>
</feature>
<name>A0A9P8VZN9_9HYPO</name>
<accession>A0A9P8VZN9</accession>
<dbReference type="Gene3D" id="1.10.510.10">
    <property type="entry name" value="Transferase(Phosphotransferase) domain 1"/>
    <property type="match status" value="1"/>
</dbReference>
<dbReference type="GO" id="GO:0005524">
    <property type="term" value="F:ATP binding"/>
    <property type="evidence" value="ECO:0007669"/>
    <property type="project" value="InterPro"/>
</dbReference>
<dbReference type="InterPro" id="IPR000719">
    <property type="entry name" value="Prot_kinase_dom"/>
</dbReference>
<evidence type="ECO:0000256" key="1">
    <source>
        <dbReference type="SAM" id="MobiDB-lite"/>
    </source>
</evidence>
<dbReference type="EMBL" id="JAGPYM010000022">
    <property type="protein sequence ID" value="KAH6883888.1"/>
    <property type="molecule type" value="Genomic_DNA"/>
</dbReference>
<feature type="domain" description="Protein kinase" evidence="2">
    <location>
        <begin position="111"/>
        <end position="343"/>
    </location>
</feature>
<dbReference type="InterPro" id="IPR011009">
    <property type="entry name" value="Kinase-like_dom_sf"/>
</dbReference>
<dbReference type="Proteomes" id="UP000777438">
    <property type="component" value="Unassembled WGS sequence"/>
</dbReference>
<dbReference type="AlphaFoldDB" id="A0A9P8VZN9"/>
<evidence type="ECO:0000259" key="2">
    <source>
        <dbReference type="PROSITE" id="PS50011"/>
    </source>
</evidence>
<sequence length="343" mass="38522">MESEMHKRNTIFPGSRGWSDHFDKLTSSSPRSQDKLANGPSLAKVRRPTTNRSRDGYEVGYQPDESDTVRWQDREAIQVSQMPAIGAERERKAPKTRQSGVVVSEPPWKKYQMLYKIQFGDSTYFSVAQNAFSSQHRKLAIIQKLFGDDAEDQARSIQQIRHPRFLACHEVFSFEGSSAVAFEFISLSLAELAGNPLLDELGLASIMGQVLDGLSYLEKNGLEHGRLTCSNILLDPSGSVKIWGYERSQPRSRRGRDIKSLSSILMELMQGYTKEDGAVGIDDLSRWPSDSRAVDFLSMTTYATEINQLFDHALLKLPWHPSLLGGVVSLANIWASRGYKYPA</sequence>
<comment type="caution">
    <text evidence="3">The sequence shown here is derived from an EMBL/GenBank/DDBJ whole genome shotgun (WGS) entry which is preliminary data.</text>
</comment>
<protein>
    <recommendedName>
        <fullName evidence="2">Protein kinase domain-containing protein</fullName>
    </recommendedName>
</protein>
<proteinExistence type="predicted"/>
<dbReference type="SUPFAM" id="SSF56112">
    <property type="entry name" value="Protein kinase-like (PK-like)"/>
    <property type="match status" value="1"/>
</dbReference>
<evidence type="ECO:0000313" key="3">
    <source>
        <dbReference type="EMBL" id="KAH6883888.1"/>
    </source>
</evidence>
<organism evidence="3 4">
    <name type="scientific">Thelonectria olida</name>
    <dbReference type="NCBI Taxonomy" id="1576542"/>
    <lineage>
        <taxon>Eukaryota</taxon>
        <taxon>Fungi</taxon>
        <taxon>Dikarya</taxon>
        <taxon>Ascomycota</taxon>
        <taxon>Pezizomycotina</taxon>
        <taxon>Sordariomycetes</taxon>
        <taxon>Hypocreomycetidae</taxon>
        <taxon>Hypocreales</taxon>
        <taxon>Nectriaceae</taxon>
        <taxon>Thelonectria</taxon>
    </lineage>
</organism>
<dbReference type="PROSITE" id="PS50011">
    <property type="entry name" value="PROTEIN_KINASE_DOM"/>
    <property type="match status" value="1"/>
</dbReference>
<gene>
    <name evidence="3" type="ORF">B0T10DRAFT_463252</name>
</gene>
<reference evidence="3 4" key="1">
    <citation type="journal article" date="2021" name="Nat. Commun.">
        <title>Genetic determinants of endophytism in the Arabidopsis root mycobiome.</title>
        <authorList>
            <person name="Mesny F."/>
            <person name="Miyauchi S."/>
            <person name="Thiergart T."/>
            <person name="Pickel B."/>
            <person name="Atanasova L."/>
            <person name="Karlsson M."/>
            <person name="Huettel B."/>
            <person name="Barry K.W."/>
            <person name="Haridas S."/>
            <person name="Chen C."/>
            <person name="Bauer D."/>
            <person name="Andreopoulos W."/>
            <person name="Pangilinan J."/>
            <person name="LaButti K."/>
            <person name="Riley R."/>
            <person name="Lipzen A."/>
            <person name="Clum A."/>
            <person name="Drula E."/>
            <person name="Henrissat B."/>
            <person name="Kohler A."/>
            <person name="Grigoriev I.V."/>
            <person name="Martin F.M."/>
            <person name="Hacquard S."/>
        </authorList>
    </citation>
    <scope>NUCLEOTIDE SEQUENCE [LARGE SCALE GENOMIC DNA]</scope>
    <source>
        <strain evidence="3 4">MPI-CAGE-CH-0241</strain>
    </source>
</reference>
<dbReference type="GO" id="GO:0004672">
    <property type="term" value="F:protein kinase activity"/>
    <property type="evidence" value="ECO:0007669"/>
    <property type="project" value="InterPro"/>
</dbReference>